<name>A0ABT4LKY3_9PROT</name>
<dbReference type="PANTHER" id="PTHR38834">
    <property type="entry name" value="PERIPLASMIC SUBSTRATE BINDING PROTEIN FAMILY 3"/>
    <property type="match status" value="1"/>
</dbReference>
<gene>
    <name evidence="2" type="ORF">O4H49_09575</name>
</gene>
<dbReference type="Pfam" id="PF00497">
    <property type="entry name" value="SBP_bac_3"/>
    <property type="match status" value="1"/>
</dbReference>
<sequence length="247" mass="27470">MIKGTFQSLTISIVFMVWLVSSAFSASAMEFYTEDFPPYNYVEDGELKGIGPKIVRDLMAEIGESPNITVLPWVRAYKYAQERSNSAIFSIVRTPNRESEFQWVGPLYTVRVGLYAAGENRQLYSHDNDANLAQAKKTANIAVQLGGAGEELLTSLGFKNLNPVLNVEKSLFLLLKGRYDLLETSDVFMAYAIEKEGLAVEAASEAVLIGQYDMYLAFSNSTPAAVVQKWQDALDRLRKRAVTPDLS</sequence>
<protein>
    <submittedName>
        <fullName evidence="2">Transporter substrate-binding domain-containing protein</fullName>
    </submittedName>
</protein>
<dbReference type="Gene3D" id="3.40.190.10">
    <property type="entry name" value="Periplasmic binding protein-like II"/>
    <property type="match status" value="2"/>
</dbReference>
<dbReference type="RefSeq" id="WP_269423209.1">
    <property type="nucleotide sequence ID" value="NZ_JAPWGY010000003.1"/>
</dbReference>
<dbReference type="SUPFAM" id="SSF53850">
    <property type="entry name" value="Periplasmic binding protein-like II"/>
    <property type="match status" value="1"/>
</dbReference>
<dbReference type="EMBL" id="JAPWGY010000003">
    <property type="protein sequence ID" value="MCZ4281026.1"/>
    <property type="molecule type" value="Genomic_DNA"/>
</dbReference>
<keyword evidence="3" id="KW-1185">Reference proteome</keyword>
<comment type="caution">
    <text evidence="2">The sequence shown here is derived from an EMBL/GenBank/DDBJ whole genome shotgun (WGS) entry which is preliminary data.</text>
</comment>
<dbReference type="PANTHER" id="PTHR38834:SF3">
    <property type="entry name" value="SOLUTE-BINDING PROTEIN FAMILY 3_N-TERMINAL DOMAIN-CONTAINING PROTEIN"/>
    <property type="match status" value="1"/>
</dbReference>
<organism evidence="2 3">
    <name type="scientific">Kiloniella laminariae</name>
    <dbReference type="NCBI Taxonomy" id="454162"/>
    <lineage>
        <taxon>Bacteria</taxon>
        <taxon>Pseudomonadati</taxon>
        <taxon>Pseudomonadota</taxon>
        <taxon>Alphaproteobacteria</taxon>
        <taxon>Rhodospirillales</taxon>
        <taxon>Kiloniellaceae</taxon>
        <taxon>Kiloniella</taxon>
    </lineage>
</organism>
<feature type="domain" description="Solute-binding protein family 3/N-terminal" evidence="1">
    <location>
        <begin position="33"/>
        <end position="189"/>
    </location>
</feature>
<evidence type="ECO:0000313" key="3">
    <source>
        <dbReference type="Proteomes" id="UP001069802"/>
    </source>
</evidence>
<dbReference type="InterPro" id="IPR001638">
    <property type="entry name" value="Solute-binding_3/MltF_N"/>
</dbReference>
<evidence type="ECO:0000259" key="1">
    <source>
        <dbReference type="Pfam" id="PF00497"/>
    </source>
</evidence>
<accession>A0ABT4LKY3</accession>
<reference evidence="2" key="1">
    <citation type="submission" date="2022-12" db="EMBL/GenBank/DDBJ databases">
        <title>Bacterial isolates from different developmental stages of Nematostella vectensis.</title>
        <authorList>
            <person name="Fraune S."/>
        </authorList>
    </citation>
    <scope>NUCLEOTIDE SEQUENCE</scope>
    <source>
        <strain evidence="2">G21630-S1</strain>
    </source>
</reference>
<evidence type="ECO:0000313" key="2">
    <source>
        <dbReference type="EMBL" id="MCZ4281026.1"/>
    </source>
</evidence>
<proteinExistence type="predicted"/>
<dbReference type="Proteomes" id="UP001069802">
    <property type="component" value="Unassembled WGS sequence"/>
</dbReference>